<feature type="region of interest" description="Disordered" evidence="1">
    <location>
        <begin position="1"/>
        <end position="22"/>
    </location>
</feature>
<dbReference type="InterPro" id="IPR004244">
    <property type="entry name" value="Transposase_22"/>
</dbReference>
<reference evidence="2" key="1">
    <citation type="submission" date="2022-03" db="EMBL/GenBank/DDBJ databases">
        <authorList>
            <person name="Alioto T."/>
            <person name="Alioto T."/>
            <person name="Gomez Garrido J."/>
        </authorList>
    </citation>
    <scope>NUCLEOTIDE SEQUENCE</scope>
</reference>
<protein>
    <recommendedName>
        <fullName evidence="4">L1 transposable element RRM domain-containing protein</fullName>
    </recommendedName>
</protein>
<dbReference type="Proteomes" id="UP001295444">
    <property type="component" value="Chromosome 01"/>
</dbReference>
<feature type="compositionally biased region" description="Polar residues" evidence="1">
    <location>
        <begin position="1"/>
        <end position="10"/>
    </location>
</feature>
<dbReference type="Gene3D" id="3.30.70.1820">
    <property type="entry name" value="L1 transposable element, RRM domain"/>
    <property type="match status" value="1"/>
</dbReference>
<evidence type="ECO:0000256" key="1">
    <source>
        <dbReference type="SAM" id="MobiDB-lite"/>
    </source>
</evidence>
<gene>
    <name evidence="2" type="ORF">PECUL_23A010793</name>
</gene>
<evidence type="ECO:0000313" key="2">
    <source>
        <dbReference type="EMBL" id="CAH2223138.1"/>
    </source>
</evidence>
<evidence type="ECO:0000313" key="3">
    <source>
        <dbReference type="Proteomes" id="UP001295444"/>
    </source>
</evidence>
<accession>A0AAD1R425</accession>
<name>A0AAD1R425_PELCU</name>
<dbReference type="PANTHER" id="PTHR11505">
    <property type="entry name" value="L1 TRANSPOSABLE ELEMENT-RELATED"/>
    <property type="match status" value="1"/>
</dbReference>
<keyword evidence="3" id="KW-1185">Reference proteome</keyword>
<dbReference type="Gene3D" id="3.30.250.20">
    <property type="entry name" value="L1 transposable element, C-terminal domain"/>
    <property type="match status" value="1"/>
</dbReference>
<sequence length="283" mass="33044">MSGFFSTPSKDIQERKSENETNPVNILNTNMDLLMTQEPSLVPETTKENLQDQLKSLLEAQFNMLKQDMLKSLEDIKQDTNRIAISVQAMEKKLVLFDNQLGTVNETVQSLTNKTLILEHKIAALEDRSKQFNLRLRGIPEDITTEKLKDYLCSLFKEVSPEITDYQIEKFHGIRKPNIIVAHLPRDVIVSFCSLSAKNNLIKARRINPLENSAYKDIYFLQDLSYFTRTWRKSFSTLTDFLRKNDIRFQWNTPASLKFIWRQERLSFTDSDEAKSWLARIQI</sequence>
<dbReference type="InterPro" id="IPR042566">
    <property type="entry name" value="L1_C"/>
</dbReference>
<organism evidence="2 3">
    <name type="scientific">Pelobates cultripes</name>
    <name type="common">Western spadefoot toad</name>
    <dbReference type="NCBI Taxonomy" id="61616"/>
    <lineage>
        <taxon>Eukaryota</taxon>
        <taxon>Metazoa</taxon>
        <taxon>Chordata</taxon>
        <taxon>Craniata</taxon>
        <taxon>Vertebrata</taxon>
        <taxon>Euteleostomi</taxon>
        <taxon>Amphibia</taxon>
        <taxon>Batrachia</taxon>
        <taxon>Anura</taxon>
        <taxon>Pelobatoidea</taxon>
        <taxon>Pelobatidae</taxon>
        <taxon>Pelobates</taxon>
    </lineage>
</organism>
<evidence type="ECO:0008006" key="4">
    <source>
        <dbReference type="Google" id="ProtNLM"/>
    </source>
</evidence>
<dbReference type="EMBL" id="OW240912">
    <property type="protein sequence ID" value="CAH2223138.1"/>
    <property type="molecule type" value="Genomic_DNA"/>
</dbReference>
<proteinExistence type="predicted"/>
<dbReference type="AlphaFoldDB" id="A0AAD1R425"/>